<keyword evidence="2" id="KW-1185">Reference proteome</keyword>
<accession>A0ABZ0SLG5</accession>
<organism evidence="1 2">
    <name type="scientific">Microbacterium rhizosphaerae</name>
    <dbReference type="NCBI Taxonomy" id="1678237"/>
    <lineage>
        <taxon>Bacteria</taxon>
        <taxon>Bacillati</taxon>
        <taxon>Actinomycetota</taxon>
        <taxon>Actinomycetes</taxon>
        <taxon>Micrococcales</taxon>
        <taxon>Microbacteriaceae</taxon>
        <taxon>Microbacterium</taxon>
    </lineage>
</organism>
<dbReference type="Pfam" id="PF13376">
    <property type="entry name" value="OmdA"/>
    <property type="match status" value="1"/>
</dbReference>
<name>A0ABZ0SLG5_9MICO</name>
<dbReference type="RefSeq" id="WP_320942949.1">
    <property type="nucleotide sequence ID" value="NZ_BAABEU010000011.1"/>
</dbReference>
<evidence type="ECO:0000313" key="2">
    <source>
        <dbReference type="Proteomes" id="UP001323798"/>
    </source>
</evidence>
<gene>
    <name evidence="1" type="ORF">SM116_02835</name>
</gene>
<dbReference type="EMBL" id="CP139368">
    <property type="protein sequence ID" value="WPR90237.1"/>
    <property type="molecule type" value="Genomic_DNA"/>
</dbReference>
<evidence type="ECO:0000313" key="1">
    <source>
        <dbReference type="EMBL" id="WPR90237.1"/>
    </source>
</evidence>
<sequence>MAKMDDAPRVHVETVDDWRTWLHAHSASSDGAWLVVWRPATGRSRIDYEDAVLEALCVGWIDGQAKPLDDERSMLWFAPRSPNSAWAGTNKARVAMLVAEGRMRPAGQRLIDLAQANGMWTVLDGPEAGIEPPDLTAALDADPAARMQWDAWTPGVRKAALSAIALAKKPETRRARIARIAADAAAGRKPA</sequence>
<dbReference type="Proteomes" id="UP001323798">
    <property type="component" value="Chromosome"/>
</dbReference>
<protein>
    <submittedName>
        <fullName evidence="1">YdeI/OmpD-associated family protein</fullName>
    </submittedName>
</protein>
<reference evidence="1 2" key="1">
    <citation type="submission" date="2023-11" db="EMBL/GenBank/DDBJ databases">
        <title>Genome sequence of Microbacterium rhizosphaerae KACC 19337.</title>
        <authorList>
            <person name="Choi H."/>
            <person name="Kim S."/>
            <person name="Kim Y."/>
            <person name="Kwon S.-W."/>
            <person name="Heo J."/>
        </authorList>
    </citation>
    <scope>NUCLEOTIDE SEQUENCE [LARGE SCALE GENOMIC DNA]</scope>
    <source>
        <strain evidence="1 2">KACC 19337</strain>
    </source>
</reference>
<proteinExistence type="predicted"/>